<dbReference type="EMBL" id="AP015041">
    <property type="protein sequence ID" value="BAT93891.1"/>
    <property type="molecule type" value="Genomic_DNA"/>
</dbReference>
<reference evidence="1 2" key="1">
    <citation type="journal article" date="2015" name="Sci. Rep.">
        <title>The power of single molecule real-time sequencing technology in the de novo assembly of a eukaryotic genome.</title>
        <authorList>
            <person name="Sakai H."/>
            <person name="Naito K."/>
            <person name="Ogiso-Tanaka E."/>
            <person name="Takahashi Y."/>
            <person name="Iseki K."/>
            <person name="Muto C."/>
            <person name="Satou K."/>
            <person name="Teruya K."/>
            <person name="Shiroma A."/>
            <person name="Shimoji M."/>
            <person name="Hirano T."/>
            <person name="Itoh T."/>
            <person name="Kaga A."/>
            <person name="Tomooka N."/>
        </authorList>
    </citation>
    <scope>NUCLEOTIDE SEQUENCE [LARGE SCALE GENOMIC DNA]</scope>
    <source>
        <strain evidence="2">cv. Shumari</strain>
    </source>
</reference>
<evidence type="ECO:0000313" key="2">
    <source>
        <dbReference type="Proteomes" id="UP000291084"/>
    </source>
</evidence>
<dbReference type="AlphaFoldDB" id="A0A0S3SM16"/>
<keyword evidence="2" id="KW-1185">Reference proteome</keyword>
<accession>A0A0S3SM16</accession>
<proteinExistence type="predicted"/>
<dbReference type="Proteomes" id="UP000291084">
    <property type="component" value="Chromosome 8"/>
</dbReference>
<evidence type="ECO:0000313" key="1">
    <source>
        <dbReference type="EMBL" id="BAT93891.1"/>
    </source>
</evidence>
<gene>
    <name evidence="1" type="primary">Vigan.08G044000</name>
    <name evidence="1" type="ORF">VIGAN_08044000</name>
</gene>
<protein>
    <submittedName>
        <fullName evidence="1">Uncharacterized protein</fullName>
    </submittedName>
</protein>
<sequence length="109" mass="12120">MEVSGQRRCGKVAARRGGSVLQRRHFCEGSNSGFFDGDGAVESRSGQSFFIAQLRESFSSSSAMERAHGARERFLFLPLLRSGSRRGGFRREAEEGHELGILRIWGLLN</sequence>
<name>A0A0S3SM16_PHAAN</name>
<organism evidence="1 2">
    <name type="scientific">Vigna angularis var. angularis</name>
    <dbReference type="NCBI Taxonomy" id="157739"/>
    <lineage>
        <taxon>Eukaryota</taxon>
        <taxon>Viridiplantae</taxon>
        <taxon>Streptophyta</taxon>
        <taxon>Embryophyta</taxon>
        <taxon>Tracheophyta</taxon>
        <taxon>Spermatophyta</taxon>
        <taxon>Magnoliopsida</taxon>
        <taxon>eudicotyledons</taxon>
        <taxon>Gunneridae</taxon>
        <taxon>Pentapetalae</taxon>
        <taxon>rosids</taxon>
        <taxon>fabids</taxon>
        <taxon>Fabales</taxon>
        <taxon>Fabaceae</taxon>
        <taxon>Papilionoideae</taxon>
        <taxon>50 kb inversion clade</taxon>
        <taxon>NPAAA clade</taxon>
        <taxon>indigoferoid/millettioid clade</taxon>
        <taxon>Phaseoleae</taxon>
        <taxon>Vigna</taxon>
    </lineage>
</organism>